<comment type="caution">
    <text evidence="1">The sequence shown here is derived from an EMBL/GenBank/DDBJ whole genome shotgun (WGS) entry which is preliminary data.</text>
</comment>
<sequence length="121" mass="13637">AEEIRVQIFKTQNMDLDPRQAADLIMVIIITVVYFAQLLAVLFMLWNRRYPPIKAKNPILMAFVFVASIFWFIGDLQVNGHAPLNGTPLTNCKAIGVWMHILLGVCTVSGLIGLRSYGLYQ</sequence>
<protein>
    <submittedName>
        <fullName evidence="1">Uncharacterized protein</fullName>
    </submittedName>
</protein>
<dbReference type="EMBL" id="JANBUP010003095">
    <property type="protein sequence ID" value="KAJ2797870.1"/>
    <property type="molecule type" value="Genomic_DNA"/>
</dbReference>
<evidence type="ECO:0000313" key="2">
    <source>
        <dbReference type="Proteomes" id="UP001140096"/>
    </source>
</evidence>
<evidence type="ECO:0000313" key="1">
    <source>
        <dbReference type="EMBL" id="KAJ2797870.1"/>
    </source>
</evidence>
<gene>
    <name evidence="1" type="ORF">H4S07_005836</name>
</gene>
<keyword evidence="2" id="KW-1185">Reference proteome</keyword>
<accession>A0ACC1KYJ8</accession>
<dbReference type="Proteomes" id="UP001140096">
    <property type="component" value="Unassembled WGS sequence"/>
</dbReference>
<proteinExistence type="predicted"/>
<reference evidence="1" key="1">
    <citation type="submission" date="2022-07" db="EMBL/GenBank/DDBJ databases">
        <title>Phylogenomic reconstructions and comparative analyses of Kickxellomycotina fungi.</title>
        <authorList>
            <person name="Reynolds N.K."/>
            <person name="Stajich J.E."/>
            <person name="Barry K."/>
            <person name="Grigoriev I.V."/>
            <person name="Crous P."/>
            <person name="Smith M.E."/>
        </authorList>
    </citation>
    <scope>NUCLEOTIDE SEQUENCE</scope>
    <source>
        <strain evidence="1">CBS 102833</strain>
    </source>
</reference>
<name>A0ACC1KYJ8_9FUNG</name>
<organism evidence="1 2">
    <name type="scientific">Coemansia furcata</name>
    <dbReference type="NCBI Taxonomy" id="417177"/>
    <lineage>
        <taxon>Eukaryota</taxon>
        <taxon>Fungi</taxon>
        <taxon>Fungi incertae sedis</taxon>
        <taxon>Zoopagomycota</taxon>
        <taxon>Kickxellomycotina</taxon>
        <taxon>Kickxellomycetes</taxon>
        <taxon>Kickxellales</taxon>
        <taxon>Kickxellaceae</taxon>
        <taxon>Coemansia</taxon>
    </lineage>
</organism>
<feature type="non-terminal residue" evidence="1">
    <location>
        <position position="1"/>
    </location>
</feature>
<feature type="non-terminal residue" evidence="1">
    <location>
        <position position="121"/>
    </location>
</feature>